<evidence type="ECO:0000256" key="5">
    <source>
        <dbReference type="ARBA" id="ARBA00022989"/>
    </source>
</evidence>
<evidence type="ECO:0000256" key="3">
    <source>
        <dbReference type="ARBA" id="ARBA00022475"/>
    </source>
</evidence>
<feature type="transmembrane region" description="Helical" evidence="7">
    <location>
        <begin position="269"/>
        <end position="290"/>
    </location>
</feature>
<evidence type="ECO:0000256" key="7">
    <source>
        <dbReference type="RuleBase" id="RU363032"/>
    </source>
</evidence>
<comment type="similarity">
    <text evidence="7">Belongs to the binding-protein-dependent transport system permease family.</text>
</comment>
<feature type="compositionally biased region" description="Basic and acidic residues" evidence="8">
    <location>
        <begin position="1"/>
        <end position="13"/>
    </location>
</feature>
<dbReference type="PANTHER" id="PTHR43744:SF12">
    <property type="entry name" value="ABC TRANSPORTER PERMEASE PROTEIN MG189-RELATED"/>
    <property type="match status" value="1"/>
</dbReference>
<comment type="subcellular location">
    <subcellularLocation>
        <location evidence="1 7">Cell membrane</location>
        <topology evidence="1 7">Multi-pass membrane protein</topology>
    </subcellularLocation>
</comment>
<protein>
    <submittedName>
        <fullName evidence="10">Multiple sugar transport system permease protein</fullName>
    </submittedName>
</protein>
<keyword evidence="5 7" id="KW-1133">Transmembrane helix</keyword>
<evidence type="ECO:0000256" key="1">
    <source>
        <dbReference type="ARBA" id="ARBA00004651"/>
    </source>
</evidence>
<feature type="transmembrane region" description="Helical" evidence="7">
    <location>
        <begin position="135"/>
        <end position="156"/>
    </location>
</feature>
<proteinExistence type="inferred from homology"/>
<gene>
    <name evidence="10" type="ORF">J2S74_004205</name>
</gene>
<dbReference type="Proteomes" id="UP001230005">
    <property type="component" value="Unassembled WGS sequence"/>
</dbReference>
<dbReference type="EMBL" id="JAUSUG010000019">
    <property type="protein sequence ID" value="MDQ0256783.1"/>
    <property type="molecule type" value="Genomic_DNA"/>
</dbReference>
<feature type="transmembrane region" description="Helical" evidence="7">
    <location>
        <begin position="34"/>
        <end position="58"/>
    </location>
</feature>
<evidence type="ECO:0000256" key="4">
    <source>
        <dbReference type="ARBA" id="ARBA00022692"/>
    </source>
</evidence>
<dbReference type="Gene3D" id="1.10.3720.10">
    <property type="entry name" value="MetI-like"/>
    <property type="match status" value="1"/>
</dbReference>
<sequence length="305" mass="34550">MKNDTTNVKEEVNKGSNKSSGPRRTLYKSTSKKIADVTIFTLLSIFSITMVLPFVWMISTSLKTPIQTRTSTPEWIPDPIVWTKYVEIWEKAPLLTGFMNSSIYAIVVLAFGTFFTALGAFAFSKLNFPGREKIFLGLLGTMMIPFPALMIPHYILFVNLGWIDSLLPLIVPAMLGNVFMMFFLRQFMNGISDEIIEAAKIDGSGYFGIFWKIMLPMIKPAIAAQVILWFMGIWNDYVGPLIYLHSPRNQTLPLMIANFNAFYEIQNDFPLIMAASLVSMIPLLVVFFAFQRYFVESMNYAGVKG</sequence>
<keyword evidence="2 7" id="KW-0813">Transport</keyword>
<evidence type="ECO:0000256" key="8">
    <source>
        <dbReference type="SAM" id="MobiDB-lite"/>
    </source>
</evidence>
<keyword evidence="11" id="KW-1185">Reference proteome</keyword>
<keyword evidence="4 7" id="KW-0812">Transmembrane</keyword>
<feature type="region of interest" description="Disordered" evidence="8">
    <location>
        <begin position="1"/>
        <end position="25"/>
    </location>
</feature>
<dbReference type="InterPro" id="IPR035906">
    <property type="entry name" value="MetI-like_sf"/>
</dbReference>
<dbReference type="PROSITE" id="PS50928">
    <property type="entry name" value="ABC_TM1"/>
    <property type="match status" value="1"/>
</dbReference>
<feature type="transmembrane region" description="Helical" evidence="7">
    <location>
        <begin position="205"/>
        <end position="231"/>
    </location>
</feature>
<evidence type="ECO:0000313" key="10">
    <source>
        <dbReference type="EMBL" id="MDQ0256783.1"/>
    </source>
</evidence>
<feature type="domain" description="ABC transmembrane type-1" evidence="9">
    <location>
        <begin position="98"/>
        <end position="290"/>
    </location>
</feature>
<name>A0ABT9ZZW1_9BACI</name>
<dbReference type="PANTHER" id="PTHR43744">
    <property type="entry name" value="ABC TRANSPORTER PERMEASE PROTEIN MG189-RELATED-RELATED"/>
    <property type="match status" value="1"/>
</dbReference>
<keyword evidence="6 7" id="KW-0472">Membrane</keyword>
<dbReference type="SUPFAM" id="SSF161098">
    <property type="entry name" value="MetI-like"/>
    <property type="match status" value="1"/>
</dbReference>
<evidence type="ECO:0000256" key="2">
    <source>
        <dbReference type="ARBA" id="ARBA00022448"/>
    </source>
</evidence>
<dbReference type="Pfam" id="PF00528">
    <property type="entry name" value="BPD_transp_1"/>
    <property type="match status" value="1"/>
</dbReference>
<dbReference type="InterPro" id="IPR000515">
    <property type="entry name" value="MetI-like"/>
</dbReference>
<evidence type="ECO:0000259" key="9">
    <source>
        <dbReference type="PROSITE" id="PS50928"/>
    </source>
</evidence>
<reference evidence="10 11" key="1">
    <citation type="submission" date="2023-07" db="EMBL/GenBank/DDBJ databases">
        <title>Genomic Encyclopedia of Type Strains, Phase IV (KMG-IV): sequencing the most valuable type-strain genomes for metagenomic binning, comparative biology and taxonomic classification.</title>
        <authorList>
            <person name="Goeker M."/>
        </authorList>
    </citation>
    <scope>NUCLEOTIDE SEQUENCE [LARGE SCALE GENOMIC DNA]</scope>
    <source>
        <strain evidence="10 11">DSM 9768</strain>
    </source>
</reference>
<accession>A0ABT9ZZW1</accession>
<dbReference type="RefSeq" id="WP_307329463.1">
    <property type="nucleotide sequence ID" value="NZ_JAUSUG010000019.1"/>
</dbReference>
<evidence type="ECO:0000256" key="6">
    <source>
        <dbReference type="ARBA" id="ARBA00023136"/>
    </source>
</evidence>
<keyword evidence="10" id="KW-0762">Sugar transport</keyword>
<feature type="transmembrane region" description="Helical" evidence="7">
    <location>
        <begin position="162"/>
        <end position="184"/>
    </location>
</feature>
<feature type="transmembrane region" description="Helical" evidence="7">
    <location>
        <begin position="103"/>
        <end position="123"/>
    </location>
</feature>
<keyword evidence="3" id="KW-1003">Cell membrane</keyword>
<evidence type="ECO:0000313" key="11">
    <source>
        <dbReference type="Proteomes" id="UP001230005"/>
    </source>
</evidence>
<organism evidence="10 11">
    <name type="scientific">Evansella vedderi</name>
    <dbReference type="NCBI Taxonomy" id="38282"/>
    <lineage>
        <taxon>Bacteria</taxon>
        <taxon>Bacillati</taxon>
        <taxon>Bacillota</taxon>
        <taxon>Bacilli</taxon>
        <taxon>Bacillales</taxon>
        <taxon>Bacillaceae</taxon>
        <taxon>Evansella</taxon>
    </lineage>
</organism>
<dbReference type="CDD" id="cd06261">
    <property type="entry name" value="TM_PBP2"/>
    <property type="match status" value="1"/>
</dbReference>
<comment type="caution">
    <text evidence="10">The sequence shown here is derived from an EMBL/GenBank/DDBJ whole genome shotgun (WGS) entry which is preliminary data.</text>
</comment>